<evidence type="ECO:0000313" key="2">
    <source>
        <dbReference type="EMBL" id="MDN3593154.1"/>
    </source>
</evidence>
<dbReference type="PANTHER" id="PTHR38600:SF2">
    <property type="entry name" value="SLL0088 PROTEIN"/>
    <property type="match status" value="1"/>
</dbReference>
<dbReference type="InterPro" id="IPR001845">
    <property type="entry name" value="HTH_ArsR_DNA-bd_dom"/>
</dbReference>
<reference evidence="3" key="1">
    <citation type="journal article" date="2019" name="Int. J. Syst. Evol. Microbiol.">
        <title>The Global Catalogue of Microorganisms (GCM) 10K type strain sequencing project: providing services to taxonomists for standard genome sequencing and annotation.</title>
        <authorList>
            <consortium name="The Broad Institute Genomics Platform"/>
            <consortium name="The Broad Institute Genome Sequencing Center for Infectious Disease"/>
            <person name="Wu L."/>
            <person name="Ma J."/>
        </authorList>
    </citation>
    <scope>NUCLEOTIDE SEQUENCE [LARGE SCALE GENOMIC DNA]</scope>
    <source>
        <strain evidence="3">CECT 7069</strain>
    </source>
</reference>
<dbReference type="CDD" id="cd00090">
    <property type="entry name" value="HTH_ARSR"/>
    <property type="match status" value="1"/>
</dbReference>
<dbReference type="SMART" id="SM00418">
    <property type="entry name" value="HTH_ARSR"/>
    <property type="match status" value="1"/>
</dbReference>
<dbReference type="Proteomes" id="UP001224644">
    <property type="component" value="Unassembled WGS sequence"/>
</dbReference>
<dbReference type="RefSeq" id="WP_238227717.1">
    <property type="nucleotide sequence ID" value="NZ_BPQD01000036.1"/>
</dbReference>
<dbReference type="InterPro" id="IPR036388">
    <property type="entry name" value="WH-like_DNA-bd_sf"/>
</dbReference>
<comment type="caution">
    <text evidence="2">The sequence shown here is derived from an EMBL/GenBank/DDBJ whole genome shotgun (WGS) entry which is preliminary data.</text>
</comment>
<evidence type="ECO:0000259" key="1">
    <source>
        <dbReference type="PROSITE" id="PS50987"/>
    </source>
</evidence>
<dbReference type="Gene3D" id="1.10.10.10">
    <property type="entry name" value="Winged helix-like DNA-binding domain superfamily/Winged helix DNA-binding domain"/>
    <property type="match status" value="1"/>
</dbReference>
<keyword evidence="3" id="KW-1185">Reference proteome</keyword>
<name>A0ABT8BPN5_9HYPH</name>
<dbReference type="PANTHER" id="PTHR38600">
    <property type="entry name" value="TRANSCRIPTIONAL REGULATORY PROTEIN"/>
    <property type="match status" value="1"/>
</dbReference>
<dbReference type="SUPFAM" id="SSF46785">
    <property type="entry name" value="Winged helix' DNA-binding domain"/>
    <property type="match status" value="1"/>
</dbReference>
<feature type="domain" description="HTH arsR-type" evidence="1">
    <location>
        <begin position="5"/>
        <end position="99"/>
    </location>
</feature>
<dbReference type="PROSITE" id="PS50987">
    <property type="entry name" value="HTH_ARSR_2"/>
    <property type="match status" value="1"/>
</dbReference>
<dbReference type="InterPro" id="IPR011991">
    <property type="entry name" value="ArsR-like_HTH"/>
</dbReference>
<sequence length="118" mass="13466">MINHMVEHLPLALDSVFHALADRTRRAMVDQLASGERTVSELAAPYAMSLAAASKHVRVLEDAGLLSRTVEGRVHRCALERRPLMQALSWLRTYTDFWDQRLDALEDLLNTEDDDDRH</sequence>
<proteinExistence type="predicted"/>
<organism evidence="2 3">
    <name type="scientific">Methylobacterium adhaesivum</name>
    <dbReference type="NCBI Taxonomy" id="333297"/>
    <lineage>
        <taxon>Bacteria</taxon>
        <taxon>Pseudomonadati</taxon>
        <taxon>Pseudomonadota</taxon>
        <taxon>Alphaproteobacteria</taxon>
        <taxon>Hyphomicrobiales</taxon>
        <taxon>Methylobacteriaceae</taxon>
        <taxon>Methylobacterium</taxon>
    </lineage>
</organism>
<dbReference type="EMBL" id="JAUFPX010000040">
    <property type="protein sequence ID" value="MDN3593154.1"/>
    <property type="molecule type" value="Genomic_DNA"/>
</dbReference>
<evidence type="ECO:0000313" key="3">
    <source>
        <dbReference type="Proteomes" id="UP001224644"/>
    </source>
</evidence>
<protein>
    <submittedName>
        <fullName evidence="2">Metalloregulator ArsR/SmtB family transcription factor</fullName>
    </submittedName>
</protein>
<gene>
    <name evidence="2" type="ORF">QWZ12_21410</name>
</gene>
<dbReference type="NCBIfam" id="NF033788">
    <property type="entry name" value="HTH_metalloreg"/>
    <property type="match status" value="1"/>
</dbReference>
<dbReference type="InterPro" id="IPR036390">
    <property type="entry name" value="WH_DNA-bd_sf"/>
</dbReference>
<accession>A0ABT8BPN5</accession>
<dbReference type="Pfam" id="PF12840">
    <property type="entry name" value="HTH_20"/>
    <property type="match status" value="1"/>
</dbReference>